<gene>
    <name evidence="1" type="ORF">IE53DRAFT_254692</name>
</gene>
<proteinExistence type="predicted"/>
<keyword evidence="2" id="KW-1185">Reference proteome</keyword>
<evidence type="ECO:0000313" key="1">
    <source>
        <dbReference type="EMBL" id="PWN47345.1"/>
    </source>
</evidence>
<evidence type="ECO:0000313" key="2">
    <source>
        <dbReference type="Proteomes" id="UP000245626"/>
    </source>
</evidence>
<sequence>MVPTGEDLDATFRALVCTCMSPTPIWVTSCRAEREARDPFHRSGTPVLRPLSPSPPLPQPAPKGRRVAVAEKKRKKKKKKNERKKKKLTWESHPAGILVPTGGLCALSCDPPSLPSLVVPGRIDAAKPERGWRRIQLGRASISTWAWSWSHRRKGLALDGWMVWLARWRVAGCRMADGGWWMRL</sequence>
<name>A0ACD0NNJ6_9BASI</name>
<dbReference type="EMBL" id="KZ820459">
    <property type="protein sequence ID" value="PWN47345.1"/>
    <property type="molecule type" value="Genomic_DNA"/>
</dbReference>
<accession>A0ACD0NNJ6</accession>
<organism evidence="1 2">
    <name type="scientific">Violaceomyces palustris</name>
    <dbReference type="NCBI Taxonomy" id="1673888"/>
    <lineage>
        <taxon>Eukaryota</taxon>
        <taxon>Fungi</taxon>
        <taxon>Dikarya</taxon>
        <taxon>Basidiomycota</taxon>
        <taxon>Ustilaginomycotina</taxon>
        <taxon>Ustilaginomycetes</taxon>
        <taxon>Violaceomycetales</taxon>
        <taxon>Violaceomycetaceae</taxon>
        <taxon>Violaceomyces</taxon>
    </lineage>
</organism>
<dbReference type="Proteomes" id="UP000245626">
    <property type="component" value="Unassembled WGS sequence"/>
</dbReference>
<protein>
    <submittedName>
        <fullName evidence="1">Uncharacterized protein</fullName>
    </submittedName>
</protein>
<reference evidence="1 2" key="1">
    <citation type="journal article" date="2018" name="Mol. Biol. Evol.">
        <title>Broad Genomic Sampling Reveals a Smut Pathogenic Ancestry of the Fungal Clade Ustilaginomycotina.</title>
        <authorList>
            <person name="Kijpornyongpan T."/>
            <person name="Mondo S.J."/>
            <person name="Barry K."/>
            <person name="Sandor L."/>
            <person name="Lee J."/>
            <person name="Lipzen A."/>
            <person name="Pangilinan J."/>
            <person name="LaButti K."/>
            <person name="Hainaut M."/>
            <person name="Henrissat B."/>
            <person name="Grigoriev I.V."/>
            <person name="Spatafora J.W."/>
            <person name="Aime M.C."/>
        </authorList>
    </citation>
    <scope>NUCLEOTIDE SEQUENCE [LARGE SCALE GENOMIC DNA]</scope>
    <source>
        <strain evidence="1 2">SA 807</strain>
    </source>
</reference>